<keyword evidence="3 7" id="KW-1133">Transmembrane helix</keyword>
<dbReference type="Pfam" id="PF07686">
    <property type="entry name" value="V-set"/>
    <property type="match status" value="1"/>
</dbReference>
<protein>
    <submittedName>
        <fullName evidence="10">Nephrin</fullName>
    </submittedName>
</protein>
<feature type="domain" description="Ig-like" evidence="8">
    <location>
        <begin position="360"/>
        <end position="452"/>
    </location>
</feature>
<dbReference type="AlphaFoldDB" id="A0A8X6PGI4"/>
<sequence length="781" mass="86270">MAKRTNEASTGGSAPFSVYVIEQSIPGIKIKPVNSLEDTTEYPEIHAVIGSTVSLPCNLSPPSNDDIISLVLWYRLDLPNPIYTLDARSGPSADMAKHFSSKVLGSRAYFNVSRRSLAHLKIDPVDEDDAGEYRCRVDFKRGRTLSRLVKLNVIVPVKRVTIRGRGNVTYSGLIGPFTEGESLVLICEARGGFPRPMVTWHRGTRLLPGSVTVDDYGIVRNELVFNRLRRDDLLIVLTCRASNNNVSAPVYATVSLDLNLKPQSVQITTVPTVLKAGQRVEVNCQSEGSRPPARISWTKGNERVDHLAIQNTFGSISVSTLSFVASGEDNTKKLTCEAQNPKLPESALHDSWNLSVMYPPQLSLVFGASEQYEHIREGSDVYFECNIQANPPVSEVKWRFQSRNLVHDSLRGIIVRNHSLLLHNVGRRNRGTYQCLASNAEGRGRSEEVVLRIQYSPVCSERQRRNYGVAKNEEVNVLCSVEADPQEVIFKWIFNSTVSETMDLFSFVNNGTGKSIAKFTPKIKTDYGALYCFAKNDVGNMREPCIFNIVPTGPPESLQNCTITNQSFSSLSLSCEIGDDGGSKQSFHLEIYSMRREQLLANVTSYDTPSFIVRGLPPGSSFIVVVYSSNNKGKSTSVALTASTLFSAERQTEDENKSVISAVLLVSLAALGTLALLAVAAVVAVVKNKTRTPSNEVATTAQEMVEKNPKPSKPTFEDGNPYVYHTREVPTDYVHLTPKSASECIYERLMDGKPSSYETVLCRSHVLNEEGLEVIIPVIER</sequence>
<dbReference type="Pfam" id="PF13927">
    <property type="entry name" value="Ig_3"/>
    <property type="match status" value="1"/>
</dbReference>
<evidence type="ECO:0000256" key="5">
    <source>
        <dbReference type="ARBA" id="ARBA00023157"/>
    </source>
</evidence>
<feature type="region of interest" description="Disordered" evidence="6">
    <location>
        <begin position="701"/>
        <end position="721"/>
    </location>
</feature>
<proteinExistence type="predicted"/>
<dbReference type="PANTHER" id="PTHR23278">
    <property type="entry name" value="SIDESTEP PROTEIN"/>
    <property type="match status" value="1"/>
</dbReference>
<dbReference type="InterPro" id="IPR036179">
    <property type="entry name" value="Ig-like_dom_sf"/>
</dbReference>
<feature type="transmembrane region" description="Helical" evidence="7">
    <location>
        <begin position="659"/>
        <end position="686"/>
    </location>
</feature>
<dbReference type="SUPFAM" id="SSF49265">
    <property type="entry name" value="Fibronectin type III"/>
    <property type="match status" value="1"/>
</dbReference>
<dbReference type="GO" id="GO:0016020">
    <property type="term" value="C:membrane"/>
    <property type="evidence" value="ECO:0007669"/>
    <property type="project" value="UniProtKB-SubCell"/>
</dbReference>
<feature type="domain" description="Ig-like" evidence="8">
    <location>
        <begin position="179"/>
        <end position="255"/>
    </location>
</feature>
<keyword evidence="4 7" id="KW-0472">Membrane</keyword>
<dbReference type="Proteomes" id="UP000887013">
    <property type="component" value="Unassembled WGS sequence"/>
</dbReference>
<comment type="caution">
    <text evidence="10">The sequence shown here is derived from an EMBL/GenBank/DDBJ whole genome shotgun (WGS) entry which is preliminary data.</text>
</comment>
<dbReference type="PANTHER" id="PTHR23278:SF19">
    <property type="entry name" value="OBSCURIN"/>
    <property type="match status" value="1"/>
</dbReference>
<keyword evidence="11" id="KW-1185">Reference proteome</keyword>
<dbReference type="InterPro" id="IPR003961">
    <property type="entry name" value="FN3_dom"/>
</dbReference>
<feature type="domain" description="Ig-like" evidence="8">
    <location>
        <begin position="26"/>
        <end position="146"/>
    </location>
</feature>
<dbReference type="Gene3D" id="2.60.40.10">
    <property type="entry name" value="Immunoglobulins"/>
    <property type="match status" value="6"/>
</dbReference>
<dbReference type="InterPro" id="IPR013162">
    <property type="entry name" value="CD80_C2-set"/>
</dbReference>
<dbReference type="PROSITE" id="PS50853">
    <property type="entry name" value="FN3"/>
    <property type="match status" value="1"/>
</dbReference>
<evidence type="ECO:0000256" key="3">
    <source>
        <dbReference type="ARBA" id="ARBA00022989"/>
    </source>
</evidence>
<dbReference type="SMART" id="SM00409">
    <property type="entry name" value="IG"/>
    <property type="match status" value="4"/>
</dbReference>
<dbReference type="InterPro" id="IPR007110">
    <property type="entry name" value="Ig-like_dom"/>
</dbReference>
<dbReference type="SUPFAM" id="SSF48726">
    <property type="entry name" value="Immunoglobulin"/>
    <property type="match status" value="5"/>
</dbReference>
<evidence type="ECO:0000256" key="2">
    <source>
        <dbReference type="ARBA" id="ARBA00022692"/>
    </source>
</evidence>
<accession>A0A8X6PGI4</accession>
<dbReference type="SMART" id="SM00408">
    <property type="entry name" value="IGc2"/>
    <property type="match status" value="4"/>
</dbReference>
<dbReference type="OrthoDB" id="10006996at2759"/>
<keyword evidence="2 7" id="KW-0812">Transmembrane</keyword>
<dbReference type="Pfam" id="PF08205">
    <property type="entry name" value="C2-set_2"/>
    <property type="match status" value="1"/>
</dbReference>
<feature type="domain" description="Fibronectin type-III" evidence="9">
    <location>
        <begin position="554"/>
        <end position="650"/>
    </location>
</feature>
<dbReference type="InterPro" id="IPR013106">
    <property type="entry name" value="Ig_V-set"/>
</dbReference>
<dbReference type="InterPro" id="IPR003599">
    <property type="entry name" value="Ig_sub"/>
</dbReference>
<evidence type="ECO:0000256" key="7">
    <source>
        <dbReference type="SAM" id="Phobius"/>
    </source>
</evidence>
<dbReference type="InterPro" id="IPR003598">
    <property type="entry name" value="Ig_sub2"/>
</dbReference>
<evidence type="ECO:0000256" key="4">
    <source>
        <dbReference type="ARBA" id="ARBA00023136"/>
    </source>
</evidence>
<dbReference type="CDD" id="cd00063">
    <property type="entry name" value="FN3"/>
    <property type="match status" value="1"/>
</dbReference>
<reference evidence="10" key="1">
    <citation type="submission" date="2020-08" db="EMBL/GenBank/DDBJ databases">
        <title>Multicomponent nature underlies the extraordinary mechanical properties of spider dragline silk.</title>
        <authorList>
            <person name="Kono N."/>
            <person name="Nakamura H."/>
            <person name="Mori M."/>
            <person name="Yoshida Y."/>
            <person name="Ohtoshi R."/>
            <person name="Malay A.D."/>
            <person name="Moran D.A.P."/>
            <person name="Tomita M."/>
            <person name="Numata K."/>
            <person name="Arakawa K."/>
        </authorList>
    </citation>
    <scope>NUCLEOTIDE SEQUENCE</scope>
</reference>
<evidence type="ECO:0000259" key="8">
    <source>
        <dbReference type="PROSITE" id="PS50835"/>
    </source>
</evidence>
<dbReference type="InterPro" id="IPR013783">
    <property type="entry name" value="Ig-like_fold"/>
</dbReference>
<feature type="domain" description="Ig-like" evidence="8">
    <location>
        <begin position="457"/>
        <end position="548"/>
    </location>
</feature>
<gene>
    <name evidence="10" type="primary">Nphs1_8</name>
    <name evidence="10" type="ORF">NPIL_695431</name>
</gene>
<evidence type="ECO:0000256" key="6">
    <source>
        <dbReference type="SAM" id="MobiDB-lite"/>
    </source>
</evidence>
<dbReference type="PROSITE" id="PS50835">
    <property type="entry name" value="IG_LIKE"/>
    <property type="match status" value="5"/>
</dbReference>
<evidence type="ECO:0000313" key="10">
    <source>
        <dbReference type="EMBL" id="GFT69600.1"/>
    </source>
</evidence>
<evidence type="ECO:0000256" key="1">
    <source>
        <dbReference type="ARBA" id="ARBA00004167"/>
    </source>
</evidence>
<comment type="subcellular location">
    <subcellularLocation>
        <location evidence="1">Membrane</location>
        <topology evidence="1">Single-pass membrane protein</topology>
    </subcellularLocation>
</comment>
<dbReference type="EMBL" id="BMAW01116192">
    <property type="protein sequence ID" value="GFT69600.1"/>
    <property type="molecule type" value="Genomic_DNA"/>
</dbReference>
<name>A0A8X6PGI4_NEPPI</name>
<evidence type="ECO:0000313" key="11">
    <source>
        <dbReference type="Proteomes" id="UP000887013"/>
    </source>
</evidence>
<feature type="domain" description="Ig-like" evidence="8">
    <location>
        <begin position="262"/>
        <end position="355"/>
    </location>
</feature>
<organism evidence="10 11">
    <name type="scientific">Nephila pilipes</name>
    <name type="common">Giant wood spider</name>
    <name type="synonym">Nephila maculata</name>
    <dbReference type="NCBI Taxonomy" id="299642"/>
    <lineage>
        <taxon>Eukaryota</taxon>
        <taxon>Metazoa</taxon>
        <taxon>Ecdysozoa</taxon>
        <taxon>Arthropoda</taxon>
        <taxon>Chelicerata</taxon>
        <taxon>Arachnida</taxon>
        <taxon>Araneae</taxon>
        <taxon>Araneomorphae</taxon>
        <taxon>Entelegynae</taxon>
        <taxon>Araneoidea</taxon>
        <taxon>Nephilidae</taxon>
        <taxon>Nephila</taxon>
    </lineage>
</organism>
<keyword evidence="5" id="KW-1015">Disulfide bond</keyword>
<dbReference type="InterPro" id="IPR036116">
    <property type="entry name" value="FN3_sf"/>
</dbReference>
<evidence type="ECO:0000259" key="9">
    <source>
        <dbReference type="PROSITE" id="PS50853"/>
    </source>
</evidence>